<sequence>MVLPNALKPVFPMGGFSYVYQQPEMAEVCISTTRCTVMRVPSF</sequence>
<reference evidence="1" key="1">
    <citation type="journal article" date="2015" name="Genome Biol. Evol.">
        <title>Organellar Genomes of White Spruce (Picea glauca): Assembly and Annotation.</title>
        <authorList>
            <person name="Jackman S.D."/>
            <person name="Warren R.L."/>
            <person name="Gibb E.A."/>
            <person name="Vandervalk B.P."/>
            <person name="Mohamadi H."/>
            <person name="Chu J."/>
            <person name="Raymond A."/>
            <person name="Pleasance S."/>
            <person name="Coope R."/>
            <person name="Wildung M.R."/>
            <person name="Ritland C.E."/>
            <person name="Bousquet J."/>
            <person name="Jones S.J."/>
            <person name="Bohlmann J."/>
            <person name="Birol I."/>
        </authorList>
    </citation>
    <scope>NUCLEOTIDE SEQUENCE [LARGE SCALE GENOMIC DNA]</scope>
    <source>
        <tissue evidence="1">Flushing bud</tissue>
    </source>
</reference>
<name>A0A117NGM0_PICGL</name>
<keyword evidence="1" id="KW-0496">Mitochondrion</keyword>
<evidence type="ECO:0000313" key="1">
    <source>
        <dbReference type="EMBL" id="KUM46957.1"/>
    </source>
</evidence>
<proteinExistence type="predicted"/>
<organism evidence="1">
    <name type="scientific">Picea glauca</name>
    <name type="common">White spruce</name>
    <name type="synonym">Pinus glauca</name>
    <dbReference type="NCBI Taxonomy" id="3330"/>
    <lineage>
        <taxon>Eukaryota</taxon>
        <taxon>Viridiplantae</taxon>
        <taxon>Streptophyta</taxon>
        <taxon>Embryophyta</taxon>
        <taxon>Tracheophyta</taxon>
        <taxon>Spermatophyta</taxon>
        <taxon>Pinopsida</taxon>
        <taxon>Pinidae</taxon>
        <taxon>Conifers I</taxon>
        <taxon>Pinales</taxon>
        <taxon>Pinaceae</taxon>
        <taxon>Picea</taxon>
    </lineage>
</organism>
<protein>
    <submittedName>
        <fullName evidence="1">Uncharacterized protein</fullName>
    </submittedName>
</protein>
<comment type="caution">
    <text evidence="1">The sequence shown here is derived from an EMBL/GenBank/DDBJ whole genome shotgun (WGS) entry which is preliminary data.</text>
</comment>
<dbReference type="EMBL" id="LKAM01000008">
    <property type="protein sequence ID" value="KUM46957.1"/>
    <property type="molecule type" value="Genomic_DNA"/>
</dbReference>
<gene>
    <name evidence="1" type="ORF">ABT39_MTgene5961</name>
</gene>
<accession>A0A117NGM0</accession>
<dbReference type="AlphaFoldDB" id="A0A117NGM0"/>
<geneLocation type="mitochondrion" evidence="1"/>